<dbReference type="Pfam" id="PF05721">
    <property type="entry name" value="PhyH"/>
    <property type="match status" value="1"/>
</dbReference>
<protein>
    <recommendedName>
        <fullName evidence="5">Fe2OG dioxygenase domain-containing protein</fullName>
    </recommendedName>
</protein>
<keyword evidence="4" id="KW-1185">Reference proteome</keyword>
<dbReference type="Proteomes" id="UP000309340">
    <property type="component" value="Unassembled WGS sequence"/>
</dbReference>
<dbReference type="PANTHER" id="PTHR20883">
    <property type="entry name" value="PHYTANOYL-COA DIOXYGENASE DOMAIN CONTAINING 1"/>
    <property type="match status" value="1"/>
</dbReference>
<dbReference type="InterPro" id="IPR008775">
    <property type="entry name" value="Phytyl_CoA_dOase-like"/>
</dbReference>
<organism evidence="3 4">
    <name type="scientific">Friedmanniomyces simplex</name>
    <dbReference type="NCBI Taxonomy" id="329884"/>
    <lineage>
        <taxon>Eukaryota</taxon>
        <taxon>Fungi</taxon>
        <taxon>Dikarya</taxon>
        <taxon>Ascomycota</taxon>
        <taxon>Pezizomycotina</taxon>
        <taxon>Dothideomycetes</taxon>
        <taxon>Dothideomycetidae</taxon>
        <taxon>Mycosphaerellales</taxon>
        <taxon>Teratosphaeriaceae</taxon>
        <taxon>Friedmanniomyces</taxon>
    </lineage>
</organism>
<dbReference type="Gene3D" id="2.60.120.620">
    <property type="entry name" value="q2cbj1_9rhob like domain"/>
    <property type="match status" value="1"/>
</dbReference>
<dbReference type="STRING" id="329884.A0A4U0XKU1"/>
<dbReference type="PANTHER" id="PTHR20883:SF48">
    <property type="entry name" value="ECTOINE DIOXYGENASE"/>
    <property type="match status" value="1"/>
</dbReference>
<proteinExistence type="inferred from homology"/>
<evidence type="ECO:0000313" key="4">
    <source>
        <dbReference type="Proteomes" id="UP000309340"/>
    </source>
</evidence>
<reference evidence="3 4" key="1">
    <citation type="submission" date="2017-03" db="EMBL/GenBank/DDBJ databases">
        <title>Genomes of endolithic fungi from Antarctica.</title>
        <authorList>
            <person name="Coleine C."/>
            <person name="Masonjones S."/>
            <person name="Stajich J.E."/>
        </authorList>
    </citation>
    <scope>NUCLEOTIDE SEQUENCE [LARGE SCALE GENOMIC DNA]</scope>
    <source>
        <strain evidence="3 4">CCFEE 5184</strain>
    </source>
</reference>
<evidence type="ECO:0008006" key="5">
    <source>
        <dbReference type="Google" id="ProtNLM"/>
    </source>
</evidence>
<dbReference type="OrthoDB" id="445007at2759"/>
<dbReference type="GO" id="GO:0046872">
    <property type="term" value="F:metal ion binding"/>
    <property type="evidence" value="ECO:0007669"/>
    <property type="project" value="UniProtKB-ARBA"/>
</dbReference>
<evidence type="ECO:0000256" key="2">
    <source>
        <dbReference type="ARBA" id="ARBA00005830"/>
    </source>
</evidence>
<accession>A0A4U0XKU1</accession>
<dbReference type="SUPFAM" id="SSF51197">
    <property type="entry name" value="Clavaminate synthase-like"/>
    <property type="match status" value="1"/>
</dbReference>
<gene>
    <name evidence="3" type="ORF">B0A55_03209</name>
</gene>
<dbReference type="GO" id="GO:0016491">
    <property type="term" value="F:oxidoreductase activity"/>
    <property type="evidence" value="ECO:0007669"/>
    <property type="project" value="UniProtKB-ARBA"/>
</dbReference>
<comment type="cofactor">
    <cofactor evidence="1">
        <name>Fe cation</name>
        <dbReference type="ChEBI" id="CHEBI:24875"/>
    </cofactor>
</comment>
<dbReference type="AlphaFoldDB" id="A0A4U0XKU1"/>
<comment type="similarity">
    <text evidence="2">Belongs to the PhyH family.</text>
</comment>
<comment type="caution">
    <text evidence="3">The sequence shown here is derived from an EMBL/GenBank/DDBJ whole genome shotgun (WGS) entry which is preliminary data.</text>
</comment>
<name>A0A4U0XKU1_9PEZI</name>
<dbReference type="EMBL" id="NAJQ01000151">
    <property type="protein sequence ID" value="TKA76877.1"/>
    <property type="molecule type" value="Genomic_DNA"/>
</dbReference>
<evidence type="ECO:0000313" key="3">
    <source>
        <dbReference type="EMBL" id="TKA76877.1"/>
    </source>
</evidence>
<sequence length="272" mass="29725">MARLLSAAEKTSFDEDGYLIIRDLLDAGEALGLQGWAQEIHDAPVDAASPLMPYEEIDAYGRHILCRTENFAGSHAKLNSLLRGEKLTGLLRELSGEDMLLFKEKINYKLAGAGGYAAHIDSSAYTHVKKIKHLAVNIAVDPMTPSNGGLEVVKGSHKMQVPIAADNCIEPTWIAEQHWIPVELAAGDALIFGSALAHRSAANTSNQARKALYATYNCASEGDLHDEYYARRKVEWPPTHLRKPGQKFEEGALRYGYGSPMISGMLGHQLAV</sequence>
<evidence type="ECO:0000256" key="1">
    <source>
        <dbReference type="ARBA" id="ARBA00001962"/>
    </source>
</evidence>